<feature type="region of interest" description="Disordered" evidence="1">
    <location>
        <begin position="377"/>
        <end position="396"/>
    </location>
</feature>
<dbReference type="AlphaFoldDB" id="A0A484X1K6"/>
<proteinExistence type="predicted"/>
<evidence type="ECO:0000313" key="3">
    <source>
        <dbReference type="Proteomes" id="UP000372890"/>
    </source>
</evidence>
<dbReference type="Pfam" id="PF16510">
    <property type="entry name" value="P22_portal"/>
    <property type="match status" value="1"/>
</dbReference>
<gene>
    <name evidence="2" type="ORF">NCTC9001_01843</name>
</gene>
<dbReference type="Proteomes" id="UP000372890">
    <property type="component" value="Unassembled WGS sequence"/>
</dbReference>
<sequence length="396" mass="45057">MAEKKMTDWHRKVLCNFDNAWSATQDMREQIIEAQRFVRVSGAQWEGSTNAGYSFDEGRFEHYPRFELNKIARECDRIIGEYRQNRISVKFRPKDDKASEALAKKMNGKFRADYQETSGGEACDNAFDDAVTGGFGCFRMCADYEDEMDPSNEQRRISLLPVYDPATCVFFDQDSKQYDRSDAMWAMEMFSMTPKAFEAEYPDSIAAGLSRDETGTQYDWSTPDAIYVGRYYEVRIEKVKLTAWRNPVSGETAIYDEEQIKDIVDELTDGAFELIGERTVKKRRVYCGLLSGAEWLEEPKRIPANIFLSSRYNGRRSFVDNQERIEGHAAKAMDAQRLENLMVSMIADNATQAGGDGIPVVDVDMIPVLSPLIGRSATKAPGVPADGQSEKQKRRY</sequence>
<dbReference type="InterPro" id="IPR032427">
    <property type="entry name" value="P22_portal"/>
</dbReference>
<protein>
    <submittedName>
        <fullName evidence="2">Phage portal protein</fullName>
    </submittedName>
</protein>
<dbReference type="EMBL" id="CAADIS010000004">
    <property type="protein sequence ID" value="VFS17232.1"/>
    <property type="molecule type" value="Genomic_DNA"/>
</dbReference>
<organism evidence="2 3">
    <name type="scientific">Escherichia coli</name>
    <dbReference type="NCBI Taxonomy" id="562"/>
    <lineage>
        <taxon>Bacteria</taxon>
        <taxon>Pseudomonadati</taxon>
        <taxon>Pseudomonadota</taxon>
        <taxon>Gammaproteobacteria</taxon>
        <taxon>Enterobacterales</taxon>
        <taxon>Enterobacteriaceae</taxon>
        <taxon>Escherichia</taxon>
    </lineage>
</organism>
<accession>A0A484X1K6</accession>
<evidence type="ECO:0000256" key="1">
    <source>
        <dbReference type="SAM" id="MobiDB-lite"/>
    </source>
</evidence>
<evidence type="ECO:0000313" key="2">
    <source>
        <dbReference type="EMBL" id="VFS17232.1"/>
    </source>
</evidence>
<name>A0A484X1K6_ECOLX</name>
<reference evidence="2 3" key="1">
    <citation type="submission" date="2019-03" db="EMBL/GenBank/DDBJ databases">
        <authorList>
            <consortium name="Pathogen Informatics"/>
        </authorList>
    </citation>
    <scope>NUCLEOTIDE SEQUENCE [LARGE SCALE GENOMIC DNA]</scope>
    <source>
        <strain evidence="2 3">NCTC9001</strain>
    </source>
</reference>
<dbReference type="Gene3D" id="1.10.1740.160">
    <property type="match status" value="1"/>
</dbReference>